<organism evidence="1 2">
    <name type="scientific">Bizionia argentinensis JUB59</name>
    <dbReference type="NCBI Taxonomy" id="1046627"/>
    <lineage>
        <taxon>Bacteria</taxon>
        <taxon>Pseudomonadati</taxon>
        <taxon>Bacteroidota</taxon>
        <taxon>Flavobacteriia</taxon>
        <taxon>Flavobacteriales</taxon>
        <taxon>Flavobacteriaceae</taxon>
        <taxon>Bizionia</taxon>
    </lineage>
</organism>
<reference evidence="1 2" key="1">
    <citation type="journal article" date="2008" name="Int. J. Syst. Evol. Microbiol.">
        <title>Bizionia argentinensis sp. nov., isolated from surface marine water in Antarctica.</title>
        <authorList>
            <person name="Bercovich A."/>
            <person name="Vazquez S.C."/>
            <person name="Yankilevich P."/>
            <person name="Coria S.H."/>
            <person name="Foti M."/>
            <person name="Hernandez E."/>
            <person name="Vidal A."/>
            <person name="Ruberto L."/>
            <person name="Melo C."/>
            <person name="Marenssi S."/>
            <person name="Criscuolo M."/>
            <person name="Memoli M."/>
            <person name="Arguelles M."/>
            <person name="Mac Cormack W.P."/>
        </authorList>
    </citation>
    <scope>NUCLEOTIDE SEQUENCE [LARGE SCALE GENOMIC DNA]</scope>
    <source>
        <strain evidence="1 2">JUB59</strain>
    </source>
</reference>
<dbReference type="AlphaFoldDB" id="G2EEE7"/>
<dbReference type="EMBL" id="AFXZ01000034">
    <property type="protein sequence ID" value="EGV43097.1"/>
    <property type="molecule type" value="Genomic_DNA"/>
</dbReference>
<evidence type="ECO:0000313" key="2">
    <source>
        <dbReference type="Proteomes" id="UP000003730"/>
    </source>
</evidence>
<dbReference type="STRING" id="1046627.BZARG_1047"/>
<name>G2EEE7_9FLAO</name>
<dbReference type="PATRIC" id="fig|1046627.3.peg.1892"/>
<protein>
    <submittedName>
        <fullName evidence="1">GLPGLI family protein</fullName>
    </submittedName>
</protein>
<dbReference type="eggNOG" id="ENOG502ZB6J">
    <property type="taxonomic scope" value="Bacteria"/>
</dbReference>
<dbReference type="RefSeq" id="WP_008637618.1">
    <property type="nucleotide sequence ID" value="NZ_AFXZ01000034.1"/>
</dbReference>
<accession>G2EEE7</accession>
<dbReference type="NCBIfam" id="TIGR01200">
    <property type="entry name" value="GLPGLI"/>
    <property type="match status" value="1"/>
</dbReference>
<comment type="caution">
    <text evidence="1">The sequence shown here is derived from an EMBL/GenBank/DDBJ whole genome shotgun (WGS) entry which is preliminary data.</text>
</comment>
<proteinExistence type="predicted"/>
<dbReference type="InterPro" id="IPR005901">
    <property type="entry name" value="GLPGLI"/>
</dbReference>
<dbReference type="Pfam" id="PF09697">
    <property type="entry name" value="Porph_ging"/>
    <property type="match status" value="1"/>
</dbReference>
<keyword evidence="2" id="KW-1185">Reference proteome</keyword>
<evidence type="ECO:0000313" key="1">
    <source>
        <dbReference type="EMBL" id="EGV43097.1"/>
    </source>
</evidence>
<gene>
    <name evidence="1" type="ORF">BZARG_1047</name>
</gene>
<dbReference type="Proteomes" id="UP000003730">
    <property type="component" value="Unassembled WGS sequence"/>
</dbReference>
<dbReference type="OrthoDB" id="1440774at2"/>
<sequence length="265" mass="30820">MKKNIINIIILLLTVFSYSQNTKYFEAEYNIYYNTDIPQTRKAKLQIDKVNKQSIFIIGKTNESDSKSSVSATDNGLNYTIKYEDLDRFIEMDFGNLKIHSKETHRGKTYYVQDTISTLNWDLRYNDEKKIGSLLCKKATTDYRGRKYTAWYALEIPLAYGPYKFHGLPGLIASISDSSNTFIWTIVSYKLKSVKPDFKNDEKLKPLISAQKYYSEIRYPLGSEKESIFQSKLPKGIKLISATSDAHIRKGVEIKFEWEEEIRED</sequence>